<dbReference type="STRING" id="2518989.IMCC3088_2750"/>
<sequence>MFEDSLQELDRRHLIHPVSNFREHQKKGVTVLKSADGVWLTDIKGNRLLDAFAGLWCVNVGYGQQSIVDVAAKQMSELPYATGYFGFGSVPAIELAAKLVELTPSSLEHVYFTLGGSDAVESAIRYITYYHEATGQHQKKHYIALDRGYHGSLTTGAGLTALRVFHENFRVPLPTQHHISCPYLYRSPFQNDPDGLIAASVKELTDKVESLGAENVAAFFCEPVVGSGGVIVPPKGWLKAMENTCRSLGILFVVDEVITGLGRTGPLFACESEDVKPDLLTMAKGLTSGYVPMGAVMMSDRIYSGIADGPRVSSIVGHGQTYSAHPVSAAVGLEVIRLYTEGGILANAQSVAPYFEAGLTALKDHPLVGDTRQKGLLGAVELVADKETKRPFDPALKLSERIGSIGYENGLVFRAFSDNILGFAPALTYTARNFEELFQRLQKTLDHVHDLAAVRMAMGG</sequence>
<dbReference type="FunFam" id="3.40.640.10:FF:000014">
    <property type="entry name" value="Adenosylmethionine-8-amino-7-oxononanoate aminotransferase, probable"/>
    <property type="match status" value="1"/>
</dbReference>
<dbReference type="InterPro" id="IPR049704">
    <property type="entry name" value="Aminotrans_3_PPA_site"/>
</dbReference>
<dbReference type="InterPro" id="IPR015422">
    <property type="entry name" value="PyrdxlP-dep_Trfase_small"/>
</dbReference>
<keyword evidence="4 7" id="KW-0808">Transferase</keyword>
<dbReference type="RefSeq" id="WP_009576890.1">
    <property type="nucleotide sequence ID" value="NZ_AEIG01000092.1"/>
</dbReference>
<dbReference type="AlphaFoldDB" id="F3L4X2"/>
<dbReference type="GO" id="GO:0030170">
    <property type="term" value="F:pyridoxal phosphate binding"/>
    <property type="evidence" value="ECO:0007669"/>
    <property type="project" value="InterPro"/>
</dbReference>
<dbReference type="InterPro" id="IPR015421">
    <property type="entry name" value="PyrdxlP-dep_Trfase_major"/>
</dbReference>
<protein>
    <submittedName>
        <fullName evidence="7">Adenosylmethionine-8-amino-7-oxononanoate aminotransferase</fullName>
    </submittedName>
</protein>
<dbReference type="Pfam" id="PF00202">
    <property type="entry name" value="Aminotran_3"/>
    <property type="match status" value="1"/>
</dbReference>
<evidence type="ECO:0000313" key="8">
    <source>
        <dbReference type="Proteomes" id="UP000005615"/>
    </source>
</evidence>
<gene>
    <name evidence="7" type="ORF">IMCC3088_2750</name>
</gene>
<dbReference type="SUPFAM" id="SSF53383">
    <property type="entry name" value="PLP-dependent transferases"/>
    <property type="match status" value="1"/>
</dbReference>
<dbReference type="PROSITE" id="PS00600">
    <property type="entry name" value="AA_TRANSFER_CLASS_3"/>
    <property type="match status" value="1"/>
</dbReference>
<comment type="similarity">
    <text evidence="2 6">Belongs to the class-III pyridoxal-phosphate-dependent aminotransferase family.</text>
</comment>
<evidence type="ECO:0000256" key="5">
    <source>
        <dbReference type="ARBA" id="ARBA00022898"/>
    </source>
</evidence>
<reference evidence="7 8" key="1">
    <citation type="journal article" date="2011" name="J. Bacteriol.">
        <title>Genome sequence of strain IMCC3088, a proteorhodopsin-containing marine bacterium belonging to the OM60/NOR5 clade.</title>
        <authorList>
            <person name="Jang Y."/>
            <person name="Oh H.M."/>
            <person name="Kang I."/>
            <person name="Lee K."/>
            <person name="Yang S.J."/>
            <person name="Cho J.C."/>
        </authorList>
    </citation>
    <scope>NUCLEOTIDE SEQUENCE [LARGE SCALE GENOMIC DNA]</scope>
    <source>
        <strain evidence="7 8">IMCC3088</strain>
    </source>
</reference>
<keyword evidence="5 6" id="KW-0663">Pyridoxal phosphate</keyword>
<comment type="caution">
    <text evidence="7">The sequence shown here is derived from an EMBL/GenBank/DDBJ whole genome shotgun (WGS) entry which is preliminary data.</text>
</comment>
<dbReference type="Gene3D" id="3.40.640.10">
    <property type="entry name" value="Type I PLP-dependent aspartate aminotransferase-like (Major domain)"/>
    <property type="match status" value="1"/>
</dbReference>
<dbReference type="OrthoDB" id="9801052at2"/>
<dbReference type="CDD" id="cd00610">
    <property type="entry name" value="OAT_like"/>
    <property type="match status" value="1"/>
</dbReference>
<evidence type="ECO:0000313" key="7">
    <source>
        <dbReference type="EMBL" id="EGG28613.1"/>
    </source>
</evidence>
<evidence type="ECO:0000256" key="4">
    <source>
        <dbReference type="ARBA" id="ARBA00022679"/>
    </source>
</evidence>
<dbReference type="EMBL" id="AEIG01000092">
    <property type="protein sequence ID" value="EGG28613.1"/>
    <property type="molecule type" value="Genomic_DNA"/>
</dbReference>
<dbReference type="InterPro" id="IPR015424">
    <property type="entry name" value="PyrdxlP-dep_Trfase"/>
</dbReference>
<accession>F3L4X2</accession>
<organism evidence="7 8">
    <name type="scientific">Aequoribacter fuscus</name>
    <dbReference type="NCBI Taxonomy" id="2518989"/>
    <lineage>
        <taxon>Bacteria</taxon>
        <taxon>Pseudomonadati</taxon>
        <taxon>Pseudomonadota</taxon>
        <taxon>Gammaproteobacteria</taxon>
        <taxon>Cellvibrionales</taxon>
        <taxon>Halieaceae</taxon>
        <taxon>Aequoribacter</taxon>
    </lineage>
</organism>
<evidence type="ECO:0000256" key="6">
    <source>
        <dbReference type="RuleBase" id="RU003560"/>
    </source>
</evidence>
<dbReference type="PANTHER" id="PTHR43094">
    <property type="entry name" value="AMINOTRANSFERASE"/>
    <property type="match status" value="1"/>
</dbReference>
<name>F3L4X2_9GAMM</name>
<dbReference type="Proteomes" id="UP000005615">
    <property type="component" value="Unassembled WGS sequence"/>
</dbReference>
<evidence type="ECO:0000256" key="1">
    <source>
        <dbReference type="ARBA" id="ARBA00001933"/>
    </source>
</evidence>
<dbReference type="NCBIfam" id="NF004625">
    <property type="entry name" value="PRK05965.1"/>
    <property type="match status" value="1"/>
</dbReference>
<dbReference type="Gene3D" id="3.90.1150.10">
    <property type="entry name" value="Aspartate Aminotransferase, domain 1"/>
    <property type="match status" value="1"/>
</dbReference>
<comment type="cofactor">
    <cofactor evidence="1">
        <name>pyridoxal 5'-phosphate</name>
        <dbReference type="ChEBI" id="CHEBI:597326"/>
    </cofactor>
</comment>
<dbReference type="PANTHER" id="PTHR43094:SF1">
    <property type="entry name" value="AMINOTRANSFERASE CLASS-III"/>
    <property type="match status" value="1"/>
</dbReference>
<evidence type="ECO:0000256" key="2">
    <source>
        <dbReference type="ARBA" id="ARBA00008954"/>
    </source>
</evidence>
<keyword evidence="3 7" id="KW-0032">Aminotransferase</keyword>
<proteinExistence type="inferred from homology"/>
<dbReference type="InterPro" id="IPR005814">
    <property type="entry name" value="Aminotrans_3"/>
</dbReference>
<dbReference type="GO" id="GO:0005829">
    <property type="term" value="C:cytosol"/>
    <property type="evidence" value="ECO:0007669"/>
    <property type="project" value="TreeGrafter"/>
</dbReference>
<dbReference type="eggNOG" id="COG0161">
    <property type="taxonomic scope" value="Bacteria"/>
</dbReference>
<dbReference type="GO" id="GO:0008483">
    <property type="term" value="F:transaminase activity"/>
    <property type="evidence" value="ECO:0007669"/>
    <property type="project" value="UniProtKB-KW"/>
</dbReference>
<evidence type="ECO:0000256" key="3">
    <source>
        <dbReference type="ARBA" id="ARBA00022576"/>
    </source>
</evidence>
<dbReference type="PIRSF" id="PIRSF000521">
    <property type="entry name" value="Transaminase_4ab_Lys_Orn"/>
    <property type="match status" value="1"/>
</dbReference>
<keyword evidence="8" id="KW-1185">Reference proteome</keyword>